<accession>A0A6L5YQ00</accession>
<evidence type="ECO:0000313" key="4">
    <source>
        <dbReference type="Proteomes" id="UP000474024"/>
    </source>
</evidence>
<sequence>MKNKIVSAGKEVGDKAKEASSTAKIRLDIRSKEDFLQKQYAELGKLYYEAHKEEEVPEQECFASIAETLGEIQALKDEILVTQGAVICPQCGAKQPKEHTYCDKCGAHLSIFEE</sequence>
<dbReference type="AlphaFoldDB" id="A0A6L5YQ00"/>
<keyword evidence="4" id="KW-1185">Reference proteome</keyword>
<dbReference type="InterPro" id="IPR026870">
    <property type="entry name" value="Zinc_ribbon_dom"/>
</dbReference>
<feature type="region of interest" description="Disordered" evidence="1">
    <location>
        <begin position="1"/>
        <end position="22"/>
    </location>
</feature>
<name>A0A6L5YQ00_9FIRM</name>
<evidence type="ECO:0000259" key="2">
    <source>
        <dbReference type="Pfam" id="PF13240"/>
    </source>
</evidence>
<comment type="caution">
    <text evidence="3">The sequence shown here is derived from an EMBL/GenBank/DDBJ whole genome shotgun (WGS) entry which is preliminary data.</text>
</comment>
<reference evidence="3 4" key="1">
    <citation type="submission" date="2019-08" db="EMBL/GenBank/DDBJ databases">
        <title>In-depth cultivation of the pig gut microbiome towards novel bacterial diversity and tailored functional studies.</title>
        <authorList>
            <person name="Wylensek D."/>
            <person name="Hitch T.C.A."/>
            <person name="Clavel T."/>
        </authorList>
    </citation>
    <scope>NUCLEOTIDE SEQUENCE [LARGE SCALE GENOMIC DNA]</scope>
    <source>
        <strain evidence="3 4">MUC/MUC-530-WT-4D</strain>
    </source>
</reference>
<evidence type="ECO:0000256" key="1">
    <source>
        <dbReference type="SAM" id="MobiDB-lite"/>
    </source>
</evidence>
<protein>
    <submittedName>
        <fullName evidence="3">Zinc ribbon domain-containing protein</fullName>
    </submittedName>
</protein>
<evidence type="ECO:0000313" key="3">
    <source>
        <dbReference type="EMBL" id="MST73741.1"/>
    </source>
</evidence>
<proteinExistence type="predicted"/>
<dbReference type="InterPro" id="IPR038587">
    <property type="entry name" value="Ribosomal_eL40_sf"/>
</dbReference>
<dbReference type="EMBL" id="VUNI01000002">
    <property type="protein sequence ID" value="MST73741.1"/>
    <property type="molecule type" value="Genomic_DNA"/>
</dbReference>
<gene>
    <name evidence="3" type="ORF">FYJ75_01665</name>
</gene>
<dbReference type="Proteomes" id="UP000474024">
    <property type="component" value="Unassembled WGS sequence"/>
</dbReference>
<feature type="domain" description="Zinc-ribbon" evidence="2">
    <location>
        <begin position="88"/>
        <end position="109"/>
    </location>
</feature>
<dbReference type="Gene3D" id="4.10.1060.50">
    <property type="match status" value="1"/>
</dbReference>
<dbReference type="Pfam" id="PF13240">
    <property type="entry name" value="Zn_Ribbon_1"/>
    <property type="match status" value="1"/>
</dbReference>
<organism evidence="3 4">
    <name type="scientific">Roseburia porci</name>
    <dbReference type="NCBI Taxonomy" id="2605790"/>
    <lineage>
        <taxon>Bacteria</taxon>
        <taxon>Bacillati</taxon>
        <taxon>Bacillota</taxon>
        <taxon>Clostridia</taxon>
        <taxon>Lachnospirales</taxon>
        <taxon>Lachnospiraceae</taxon>
        <taxon>Roseburia</taxon>
    </lineage>
</organism>